<keyword evidence="2" id="KW-1185">Reference proteome</keyword>
<reference evidence="1 2" key="1">
    <citation type="submission" date="2020-10" db="EMBL/GenBank/DDBJ databases">
        <title>Identification of Nocardia species via Next-generation sequencing and recognition of intraspecies genetic diversity.</title>
        <authorList>
            <person name="Li P."/>
            <person name="Li P."/>
            <person name="Lu B."/>
        </authorList>
    </citation>
    <scope>NUCLEOTIDE SEQUENCE [LARGE SCALE GENOMIC DNA]</scope>
    <source>
        <strain evidence="1 2">N-11</strain>
    </source>
</reference>
<name>A0ABS0CF34_9NOCA</name>
<organism evidence="1 2">
    <name type="scientific">Nocardia abscessus</name>
    <dbReference type="NCBI Taxonomy" id="120957"/>
    <lineage>
        <taxon>Bacteria</taxon>
        <taxon>Bacillati</taxon>
        <taxon>Actinomycetota</taxon>
        <taxon>Actinomycetes</taxon>
        <taxon>Mycobacteriales</taxon>
        <taxon>Nocardiaceae</taxon>
        <taxon>Nocardia</taxon>
    </lineage>
</organism>
<dbReference type="EMBL" id="JADLRE010000027">
    <property type="protein sequence ID" value="MBF6228931.1"/>
    <property type="molecule type" value="Genomic_DNA"/>
</dbReference>
<dbReference type="RefSeq" id="WP_195035804.1">
    <property type="nucleotide sequence ID" value="NZ_JADLRE010000027.1"/>
</dbReference>
<accession>A0ABS0CF34</accession>
<gene>
    <name evidence="1" type="ORF">IU470_28050</name>
</gene>
<proteinExistence type="predicted"/>
<evidence type="ECO:0000313" key="2">
    <source>
        <dbReference type="Proteomes" id="UP000807309"/>
    </source>
</evidence>
<evidence type="ECO:0000313" key="1">
    <source>
        <dbReference type="EMBL" id="MBF6228931.1"/>
    </source>
</evidence>
<comment type="caution">
    <text evidence="1">The sequence shown here is derived from an EMBL/GenBank/DDBJ whole genome shotgun (WGS) entry which is preliminary data.</text>
</comment>
<protein>
    <submittedName>
        <fullName evidence="1">Uncharacterized protein</fullName>
    </submittedName>
</protein>
<dbReference type="Proteomes" id="UP000807309">
    <property type="component" value="Unassembled WGS sequence"/>
</dbReference>
<sequence>MPTKMTPETTGLNMAESLYRIVPDSDDVKVASEIFAFAHSRLKELRRDLDSVLAECQEVAPFAVSHTKRLGELLTKAHIGWFIHWPHE</sequence>